<evidence type="ECO:0000313" key="3">
    <source>
        <dbReference type="Proteomes" id="UP000199184"/>
    </source>
</evidence>
<proteinExistence type="predicted"/>
<accession>A0A1C3W1D7</accession>
<feature type="region of interest" description="Disordered" evidence="1">
    <location>
        <begin position="96"/>
        <end position="118"/>
    </location>
</feature>
<dbReference type="Proteomes" id="UP000199184">
    <property type="component" value="Unassembled WGS sequence"/>
</dbReference>
<dbReference type="AlphaFoldDB" id="A0A1C3W1D7"/>
<sequence>MRRLSSPTICASALAGEVFRAIYSRGTLLPVSANDNRMQPRGLRRAAAARYLGISPTHFDRQVLAGAVPKPLGLFGVNIWDRAALDLLFDGAPQPVNDNEWDSVLGHDEETETSSRLH</sequence>
<feature type="compositionally biased region" description="Basic and acidic residues" evidence="1">
    <location>
        <begin position="105"/>
        <end position="118"/>
    </location>
</feature>
<name>A0A1C3W1D7_9BRAD</name>
<dbReference type="EMBL" id="FMAI01000006">
    <property type="protein sequence ID" value="SCB33746.1"/>
    <property type="molecule type" value="Genomic_DNA"/>
</dbReference>
<evidence type="ECO:0000256" key="1">
    <source>
        <dbReference type="SAM" id="MobiDB-lite"/>
    </source>
</evidence>
<keyword evidence="3" id="KW-1185">Reference proteome</keyword>
<gene>
    <name evidence="2" type="ORF">GA0061098_1006163</name>
</gene>
<organism evidence="2 3">
    <name type="scientific">Bradyrhizobium shewense</name>
    <dbReference type="NCBI Taxonomy" id="1761772"/>
    <lineage>
        <taxon>Bacteria</taxon>
        <taxon>Pseudomonadati</taxon>
        <taxon>Pseudomonadota</taxon>
        <taxon>Alphaproteobacteria</taxon>
        <taxon>Hyphomicrobiales</taxon>
        <taxon>Nitrobacteraceae</taxon>
        <taxon>Bradyrhizobium</taxon>
    </lineage>
</organism>
<evidence type="ECO:0008006" key="4">
    <source>
        <dbReference type="Google" id="ProtNLM"/>
    </source>
</evidence>
<reference evidence="3" key="1">
    <citation type="submission" date="2016-08" db="EMBL/GenBank/DDBJ databases">
        <authorList>
            <person name="Varghese N."/>
            <person name="Submissions Spin"/>
        </authorList>
    </citation>
    <scope>NUCLEOTIDE SEQUENCE [LARGE SCALE GENOMIC DNA]</scope>
    <source>
        <strain evidence="3">ERR11</strain>
    </source>
</reference>
<protein>
    <recommendedName>
        <fullName evidence="4">Transcriptional regulator, AlpA family</fullName>
    </recommendedName>
</protein>
<evidence type="ECO:0000313" key="2">
    <source>
        <dbReference type="EMBL" id="SCB33746.1"/>
    </source>
</evidence>